<feature type="coiled-coil region" evidence="1">
    <location>
        <begin position="99"/>
        <end position="161"/>
    </location>
</feature>
<dbReference type="EMBL" id="JBFDAA010000001">
    <property type="protein sequence ID" value="KAL1140420.1"/>
    <property type="molecule type" value="Genomic_DNA"/>
</dbReference>
<feature type="compositionally biased region" description="Polar residues" evidence="2">
    <location>
        <begin position="392"/>
        <end position="404"/>
    </location>
</feature>
<organism evidence="3 4">
    <name type="scientific">Ranatra chinensis</name>
    <dbReference type="NCBI Taxonomy" id="642074"/>
    <lineage>
        <taxon>Eukaryota</taxon>
        <taxon>Metazoa</taxon>
        <taxon>Ecdysozoa</taxon>
        <taxon>Arthropoda</taxon>
        <taxon>Hexapoda</taxon>
        <taxon>Insecta</taxon>
        <taxon>Pterygota</taxon>
        <taxon>Neoptera</taxon>
        <taxon>Paraneoptera</taxon>
        <taxon>Hemiptera</taxon>
        <taxon>Heteroptera</taxon>
        <taxon>Panheteroptera</taxon>
        <taxon>Nepomorpha</taxon>
        <taxon>Nepidae</taxon>
        <taxon>Ranatrinae</taxon>
        <taxon>Ranatra</taxon>
    </lineage>
</organism>
<keyword evidence="4" id="KW-1185">Reference proteome</keyword>
<protein>
    <submittedName>
        <fullName evidence="3">Uncharacterized protein</fullName>
    </submittedName>
</protein>
<proteinExistence type="predicted"/>
<dbReference type="SUPFAM" id="SSF54160">
    <property type="entry name" value="Chromo domain-like"/>
    <property type="match status" value="1"/>
</dbReference>
<dbReference type="InterPro" id="IPR016197">
    <property type="entry name" value="Chromo-like_dom_sf"/>
</dbReference>
<feature type="compositionally biased region" description="Polar residues" evidence="2">
    <location>
        <begin position="59"/>
        <end position="75"/>
    </location>
</feature>
<comment type="caution">
    <text evidence="3">The sequence shown here is derived from an EMBL/GenBank/DDBJ whole genome shotgun (WGS) entry which is preliminary data.</text>
</comment>
<feature type="region of interest" description="Disordered" evidence="2">
    <location>
        <begin position="386"/>
        <end position="407"/>
    </location>
</feature>
<feature type="region of interest" description="Disordered" evidence="2">
    <location>
        <begin position="1"/>
        <end position="86"/>
    </location>
</feature>
<feature type="compositionally biased region" description="Basic and acidic residues" evidence="2">
    <location>
        <begin position="1"/>
        <end position="15"/>
    </location>
</feature>
<gene>
    <name evidence="3" type="ORF">AAG570_000352</name>
</gene>
<dbReference type="Proteomes" id="UP001558652">
    <property type="component" value="Unassembled WGS sequence"/>
</dbReference>
<dbReference type="GO" id="GO:0005694">
    <property type="term" value="C:chromosome"/>
    <property type="evidence" value="ECO:0007669"/>
    <property type="project" value="UniProtKB-ARBA"/>
</dbReference>
<evidence type="ECO:0000256" key="2">
    <source>
        <dbReference type="SAM" id="MobiDB-lite"/>
    </source>
</evidence>
<accession>A0ABD0YWT4</accession>
<evidence type="ECO:0000313" key="3">
    <source>
        <dbReference type="EMBL" id="KAL1140420.1"/>
    </source>
</evidence>
<evidence type="ECO:0000256" key="1">
    <source>
        <dbReference type="SAM" id="Coils"/>
    </source>
</evidence>
<keyword evidence="1" id="KW-0175">Coiled coil</keyword>
<dbReference type="AlphaFoldDB" id="A0ABD0YWT4"/>
<sequence length="509" mass="58119">MSESRAKKLNHDVNRPHVSAIEESETKNDGSKSVCDVKTSTPTKAHNKTVASWDVSAIRNASGSNHQASKQSLIKTASKPKHKIKATPEEQKIWKQNIMLLALLREKEVEEKLEKAQKNAQKQLKMEDDLLHAKKKKLEAIESENEKVKLLKERTEIEEREAAKLAQFDDTLELTNYLEKVCKVIEYSHNILEVKNVDSISEEKLGKVVDSVNDKMRLLAKDTSPKNSAVVNTLGTLTNFNQNLKEARSSYAKCEKKLSEVDILVKHEASMKATIHRNLQHTRRAGKRIPKRKRSFDYEDVIVRKLKHRIPSGLEKLSREIIQKEHVRRNARRSRNKNRLSRIRRSIIDDNTTASDNSENTALFNEINWEENIEVDTSSLLDEFAPRPPVTSPGSDSHESLNVTESEVKEVVPVAKPKTENTTMQEKGNIGFEFTPGCHIHVMDYTTTSWLEGTIAEVDWEEEEVLVHYNSSKSDEWVSMNSQRLSKTVTQPTKSITQLSCDFRTTKTF</sequence>
<evidence type="ECO:0000313" key="4">
    <source>
        <dbReference type="Proteomes" id="UP001558652"/>
    </source>
</evidence>
<name>A0ABD0YWT4_9HEMI</name>
<dbReference type="Gene3D" id="2.30.30.140">
    <property type="match status" value="1"/>
</dbReference>
<reference evidence="3 4" key="1">
    <citation type="submission" date="2024-07" db="EMBL/GenBank/DDBJ databases">
        <title>Chromosome-level genome assembly of the water stick insect Ranatra chinensis (Heteroptera: Nepidae).</title>
        <authorList>
            <person name="Liu X."/>
        </authorList>
    </citation>
    <scope>NUCLEOTIDE SEQUENCE [LARGE SCALE GENOMIC DNA]</scope>
    <source>
        <strain evidence="3">Cailab_2021Rc</strain>
        <tissue evidence="3">Muscle</tissue>
    </source>
</reference>